<dbReference type="RefSeq" id="WP_052430007.1">
    <property type="nucleotide sequence ID" value="NZ_BBLT01000002.1"/>
</dbReference>
<evidence type="ECO:0000313" key="5">
    <source>
        <dbReference type="EMBL" id="GAL84278.1"/>
    </source>
</evidence>
<reference evidence="5 6" key="1">
    <citation type="submission" date="2014-09" db="EMBL/GenBank/DDBJ databases">
        <title>Sporocytophaga myxococcoides PG-01 genome sequencing.</title>
        <authorList>
            <person name="Liu L."/>
            <person name="Gao P.J."/>
            <person name="Chen G.J."/>
            <person name="Wang L.S."/>
        </authorList>
    </citation>
    <scope>NUCLEOTIDE SEQUENCE [LARGE SCALE GENOMIC DNA]</scope>
    <source>
        <strain evidence="5 6">PG-01</strain>
    </source>
</reference>
<dbReference type="Pfam" id="PF25021">
    <property type="entry name" value="TEN_NHL"/>
    <property type="match status" value="1"/>
</dbReference>
<dbReference type="STRING" id="153721.MYP_1506"/>
<dbReference type="PANTHER" id="PTHR13833">
    <property type="match status" value="1"/>
</dbReference>
<dbReference type="SUPFAM" id="SSF63829">
    <property type="entry name" value="Calcium-dependent phosphotriesterase"/>
    <property type="match status" value="1"/>
</dbReference>
<feature type="domain" description="Teneurin NHL" evidence="4">
    <location>
        <begin position="144"/>
        <end position="199"/>
    </location>
</feature>
<feature type="repeat" description="NHL" evidence="2">
    <location>
        <begin position="99"/>
        <end position="129"/>
    </location>
</feature>
<dbReference type="InterPro" id="IPR056822">
    <property type="entry name" value="TEN_NHL"/>
</dbReference>
<dbReference type="SUPFAM" id="SSF49373">
    <property type="entry name" value="Invasin/intimin cell-adhesion fragments"/>
    <property type="match status" value="11"/>
</dbReference>
<organism evidence="5 6">
    <name type="scientific">Sporocytophaga myxococcoides</name>
    <dbReference type="NCBI Taxonomy" id="153721"/>
    <lineage>
        <taxon>Bacteria</taxon>
        <taxon>Pseudomonadati</taxon>
        <taxon>Bacteroidota</taxon>
        <taxon>Cytophagia</taxon>
        <taxon>Cytophagales</taxon>
        <taxon>Cytophagaceae</taxon>
        <taxon>Sporocytophaga</taxon>
    </lineage>
</organism>
<name>A0A098LDX7_9BACT</name>
<dbReference type="PANTHER" id="PTHR13833:SF71">
    <property type="entry name" value="NHL DOMAIN-CONTAINING PROTEIN"/>
    <property type="match status" value="1"/>
</dbReference>
<comment type="caution">
    <text evidence="5">The sequence shown here is derived from an EMBL/GenBank/DDBJ whole genome shotgun (WGS) entry which is preliminary data.</text>
</comment>
<dbReference type="CDD" id="cd14953">
    <property type="entry name" value="NHL_like_1"/>
    <property type="match status" value="1"/>
</dbReference>
<keyword evidence="1" id="KW-0677">Repeat</keyword>
<keyword evidence="6" id="KW-1185">Reference proteome</keyword>
<accession>A0A098LDX7</accession>
<evidence type="ECO:0000313" key="6">
    <source>
        <dbReference type="Proteomes" id="UP000030185"/>
    </source>
</evidence>
<dbReference type="Gene3D" id="2.60.40.1080">
    <property type="match status" value="10"/>
</dbReference>
<feature type="chain" id="PRO_5001937254" evidence="3">
    <location>
        <begin position="21"/>
        <end position="1512"/>
    </location>
</feature>
<dbReference type="Proteomes" id="UP000030185">
    <property type="component" value="Unassembled WGS sequence"/>
</dbReference>
<feature type="signal peptide" evidence="3">
    <location>
        <begin position="1"/>
        <end position="20"/>
    </location>
</feature>
<evidence type="ECO:0000256" key="3">
    <source>
        <dbReference type="SAM" id="SignalP"/>
    </source>
</evidence>
<gene>
    <name evidence="5" type="ORF">MYP_1506</name>
</gene>
<dbReference type="InterPro" id="IPR011042">
    <property type="entry name" value="6-blade_b-propeller_TolB-like"/>
</dbReference>
<dbReference type="Gene3D" id="2.120.10.30">
    <property type="entry name" value="TolB, C-terminal domain"/>
    <property type="match status" value="3"/>
</dbReference>
<dbReference type="eggNOG" id="COG2911">
    <property type="taxonomic scope" value="Bacteria"/>
</dbReference>
<evidence type="ECO:0000256" key="1">
    <source>
        <dbReference type="ARBA" id="ARBA00022737"/>
    </source>
</evidence>
<protein>
    <submittedName>
        <fullName evidence="5">Endoglucanase-like protein</fullName>
    </submittedName>
</protein>
<evidence type="ECO:0000256" key="2">
    <source>
        <dbReference type="PROSITE-ProRule" id="PRU00504"/>
    </source>
</evidence>
<dbReference type="eggNOG" id="COG3391">
    <property type="taxonomic scope" value="Bacteria"/>
</dbReference>
<sequence>MRVKFLLFLFVITGLNLVKAQTVRTFAGSGVDGTADGVSIAASFGNYISGLAKDAAGNIYVVDYYNHKIRKITPAGIVTTLAGSGSLGSADGMGIAASFNFPTGIVLDAAGNIYITDSGNHKIRKITPGGVVSTFAGSGDWRPLGDDGLGTSASFDNPKGITIDASGNLYVADMMNRKIRKITPAGMVTTLAGNTKLMGSTDGQGATVSFSEPQGIAVDASGNVFMTDASIHKVRKITPTGVVSTFAGSGNMGSADGAGTSASFNNPRNITIDASGNLYIADLGNNKIRKITPSGVVSTYAGTGISGDADLGIASATFKAVGGLLFDASGVMYIGDARKVRRVVKLTPQTISGHINISKVATTAPFNLTATASSGLDITYTSSNPSVATVAGNTVTIVGVGSTIITASQLGSNTYEEAATVTATLTVTKASQTISGLTDMTKLSNVNSFELSAVSSSGLPVSYTSSNLSVASISGSKVIIWGIGTAVITASQGGNDIYLPAANISANLTIKASGLSQEISGLNQMDKLTTDLPFDLTATASSGLPLTYTSSNPAVAIISGNKVTIVGVGRTRITATQTGNETFTSVSTSAELFVTKVAQSISGLSNINKTTIEAPFSLSATASSGLAVNYTSSDTRVATISGSTVTIVGAGSVSITASQAGNGTYNAAANVIAYLNVNKATQTISGLSNLDKMLTDASFSLNATASSGLPVTYGLSNTSVARISGNVITIIGPGTVTITASQAGNSIYEAAWTVSAVLTVGGGGANTTQILSYLYDMNRLTTTPPFALDVTATSGLPVSFVSSNSAVATISGNILTIVGAGTTTITASQAGNDKYMPAPSQTATLTVTKAKQYIEGTLYYPKVASDAPFTLDAVATSGLPLTFTAIHPSVASVSGNTVTILKAGGALFEVTQEGNGIYEPARNEIYVYTTKATQTISGLSNMNKGISDAPFTLTGKSSSGLPLTYSISDPYVASVSGNTITIHGAGEVIITASQSGNDTYKAASEVSVILKIAKGTQTITGLANMTKSLSEERFDLNAKSSSGLDVQYTSSNPSVATIYGNTVTIKGVGSTTISANQDGRHWYYGYMYHEAPTVTATLTVTKGSQSISWLANMNRLITDASFFSLYAEASSGLEVTYTSSNPAVAIIEENVVYVTGPGTAIITASQAGNGMYNAATSVSKTLTVSKIAQSITGLADINKIATDAPFSLNAKSSSGLAVTYTSSNPSVATVSGNNITIVGVGITVITASQVGNSSYLPAESVKVNLTVGKAFQSISGLADINKIATDLPFSLNAEASSGLAVSYASSNPSVATIVGNKVTIVGAGTTVITASQTGNDIYPAAASISATLTVKKASQSLSGITDINKVSTDLPFGLNAKASSSLGVTYTSSSPSVATISGNTVTIKGAGTTIITVSQAGNGIYEAAPSINITMTVEAVTSLNDDIKDTRNVNVFDNGNSAIVIEGEVENINVFDGSGKLIYSGASKQISVSQHGLYVVKIHNKADLLIKKVIIR</sequence>
<dbReference type="InterPro" id="IPR008964">
    <property type="entry name" value="Invasin/intimin_cell_adhesion"/>
</dbReference>
<dbReference type="EMBL" id="BBLT01000002">
    <property type="protein sequence ID" value="GAL84278.1"/>
    <property type="molecule type" value="Genomic_DNA"/>
</dbReference>
<dbReference type="InterPro" id="IPR001258">
    <property type="entry name" value="NHL_repeat"/>
</dbReference>
<dbReference type="Pfam" id="PF01436">
    <property type="entry name" value="NHL"/>
    <property type="match status" value="1"/>
</dbReference>
<keyword evidence="3" id="KW-0732">Signal</keyword>
<dbReference type="OrthoDB" id="965286at2"/>
<proteinExistence type="predicted"/>
<evidence type="ECO:0000259" key="4">
    <source>
        <dbReference type="Pfam" id="PF25021"/>
    </source>
</evidence>
<dbReference type="PROSITE" id="PS51125">
    <property type="entry name" value="NHL"/>
    <property type="match status" value="1"/>
</dbReference>